<dbReference type="VEuPathDB" id="FungiDB:ASPSYDRAFT_165481"/>
<keyword evidence="3" id="KW-1185">Reference proteome</keyword>
<dbReference type="Proteomes" id="UP000184356">
    <property type="component" value="Unassembled WGS sequence"/>
</dbReference>
<dbReference type="Pfam" id="PF12520">
    <property type="entry name" value="DUF3723"/>
    <property type="match status" value="1"/>
</dbReference>
<feature type="non-terminal residue" evidence="2">
    <location>
        <position position="172"/>
    </location>
</feature>
<evidence type="ECO:0000313" key="2">
    <source>
        <dbReference type="EMBL" id="OJJ51871.1"/>
    </source>
</evidence>
<sequence length="172" mass="19334">MRHYPKIPRPSGGDDLVAKPDCEKADDTVLHGLAVLAQRLGFNSPHIQQLAEQSPDRQIARDVLLKARPPGHYRFNGGTFESLVTRVCGCFSEAIPIDQQASQEPIRSREPKPKARRGLPHRRDQKRDSRFLFLDNLHSSDLQLGGKVTTFFVRQCVYSAFFGRLPDSSPVS</sequence>
<dbReference type="RefSeq" id="XP_040695677.1">
    <property type="nucleotide sequence ID" value="XM_040843360.1"/>
</dbReference>
<organism evidence="2 3">
    <name type="scientific">Aspergillus sydowii CBS 593.65</name>
    <dbReference type="NCBI Taxonomy" id="1036612"/>
    <lineage>
        <taxon>Eukaryota</taxon>
        <taxon>Fungi</taxon>
        <taxon>Dikarya</taxon>
        <taxon>Ascomycota</taxon>
        <taxon>Pezizomycotina</taxon>
        <taxon>Eurotiomycetes</taxon>
        <taxon>Eurotiomycetidae</taxon>
        <taxon>Eurotiales</taxon>
        <taxon>Aspergillaceae</taxon>
        <taxon>Aspergillus</taxon>
        <taxon>Aspergillus subgen. Nidulantes</taxon>
    </lineage>
</organism>
<reference evidence="3" key="1">
    <citation type="journal article" date="2017" name="Genome Biol.">
        <title>Comparative genomics reveals high biological diversity and specific adaptations in the industrially and medically important fungal genus Aspergillus.</title>
        <authorList>
            <person name="de Vries R.P."/>
            <person name="Riley R."/>
            <person name="Wiebenga A."/>
            <person name="Aguilar-Osorio G."/>
            <person name="Amillis S."/>
            <person name="Uchima C.A."/>
            <person name="Anderluh G."/>
            <person name="Asadollahi M."/>
            <person name="Askin M."/>
            <person name="Barry K."/>
            <person name="Battaglia E."/>
            <person name="Bayram O."/>
            <person name="Benocci T."/>
            <person name="Braus-Stromeyer S.A."/>
            <person name="Caldana C."/>
            <person name="Canovas D."/>
            <person name="Cerqueira G.C."/>
            <person name="Chen F."/>
            <person name="Chen W."/>
            <person name="Choi C."/>
            <person name="Clum A."/>
            <person name="Dos Santos R.A."/>
            <person name="Damasio A.R."/>
            <person name="Diallinas G."/>
            <person name="Emri T."/>
            <person name="Fekete E."/>
            <person name="Flipphi M."/>
            <person name="Freyberg S."/>
            <person name="Gallo A."/>
            <person name="Gournas C."/>
            <person name="Habgood R."/>
            <person name="Hainaut M."/>
            <person name="Harispe M.L."/>
            <person name="Henrissat B."/>
            <person name="Hilden K.S."/>
            <person name="Hope R."/>
            <person name="Hossain A."/>
            <person name="Karabika E."/>
            <person name="Karaffa L."/>
            <person name="Karanyi Z."/>
            <person name="Krasevec N."/>
            <person name="Kuo A."/>
            <person name="Kusch H."/>
            <person name="LaButti K."/>
            <person name="Lagendijk E.L."/>
            <person name="Lapidus A."/>
            <person name="Levasseur A."/>
            <person name="Lindquist E."/>
            <person name="Lipzen A."/>
            <person name="Logrieco A.F."/>
            <person name="MacCabe A."/>
            <person name="Maekelae M.R."/>
            <person name="Malavazi I."/>
            <person name="Melin P."/>
            <person name="Meyer V."/>
            <person name="Mielnichuk N."/>
            <person name="Miskei M."/>
            <person name="Molnar A.P."/>
            <person name="Mule G."/>
            <person name="Ngan C.Y."/>
            <person name="Orejas M."/>
            <person name="Orosz E."/>
            <person name="Ouedraogo J.P."/>
            <person name="Overkamp K.M."/>
            <person name="Park H.-S."/>
            <person name="Perrone G."/>
            <person name="Piumi F."/>
            <person name="Punt P.J."/>
            <person name="Ram A.F."/>
            <person name="Ramon A."/>
            <person name="Rauscher S."/>
            <person name="Record E."/>
            <person name="Riano-Pachon D.M."/>
            <person name="Robert V."/>
            <person name="Roehrig J."/>
            <person name="Ruller R."/>
            <person name="Salamov A."/>
            <person name="Salih N.S."/>
            <person name="Samson R.A."/>
            <person name="Sandor E."/>
            <person name="Sanguinetti M."/>
            <person name="Schuetze T."/>
            <person name="Sepcic K."/>
            <person name="Shelest E."/>
            <person name="Sherlock G."/>
            <person name="Sophianopoulou V."/>
            <person name="Squina F.M."/>
            <person name="Sun H."/>
            <person name="Susca A."/>
            <person name="Todd R.B."/>
            <person name="Tsang A."/>
            <person name="Unkles S.E."/>
            <person name="van de Wiele N."/>
            <person name="van Rossen-Uffink D."/>
            <person name="Oliveira J.V."/>
            <person name="Vesth T.C."/>
            <person name="Visser J."/>
            <person name="Yu J.-H."/>
            <person name="Zhou M."/>
            <person name="Andersen M.R."/>
            <person name="Archer D.B."/>
            <person name="Baker S.E."/>
            <person name="Benoit I."/>
            <person name="Brakhage A.A."/>
            <person name="Braus G.H."/>
            <person name="Fischer R."/>
            <person name="Frisvad J.C."/>
            <person name="Goldman G.H."/>
            <person name="Houbraken J."/>
            <person name="Oakley B."/>
            <person name="Pocsi I."/>
            <person name="Scazzocchio C."/>
            <person name="Seiboth B."/>
            <person name="vanKuyk P.A."/>
            <person name="Wortman J."/>
            <person name="Dyer P.S."/>
            <person name="Grigoriev I.V."/>
        </authorList>
    </citation>
    <scope>NUCLEOTIDE SEQUENCE [LARGE SCALE GENOMIC DNA]</scope>
    <source>
        <strain evidence="3">CBS 593.65</strain>
    </source>
</reference>
<dbReference type="OrthoDB" id="4227485at2759"/>
<evidence type="ECO:0000256" key="1">
    <source>
        <dbReference type="SAM" id="MobiDB-lite"/>
    </source>
</evidence>
<protein>
    <submittedName>
        <fullName evidence="2">Uncharacterized protein</fullName>
    </submittedName>
</protein>
<dbReference type="InterPro" id="IPR022198">
    <property type="entry name" value="DUF3723"/>
</dbReference>
<evidence type="ECO:0000313" key="3">
    <source>
        <dbReference type="Proteomes" id="UP000184356"/>
    </source>
</evidence>
<dbReference type="STRING" id="1036612.A0A1L9SXQ6"/>
<feature type="region of interest" description="Disordered" evidence="1">
    <location>
        <begin position="99"/>
        <end position="124"/>
    </location>
</feature>
<dbReference type="GeneID" id="63759433"/>
<dbReference type="AlphaFoldDB" id="A0A1L9SXQ6"/>
<dbReference type="EMBL" id="KV878621">
    <property type="protein sequence ID" value="OJJ51871.1"/>
    <property type="molecule type" value="Genomic_DNA"/>
</dbReference>
<gene>
    <name evidence="2" type="ORF">ASPSYDRAFT_165481</name>
</gene>
<proteinExistence type="predicted"/>
<accession>A0A1L9SXQ6</accession>
<name>A0A1L9SXQ6_9EURO</name>